<keyword evidence="1" id="KW-1133">Transmembrane helix</keyword>
<dbReference type="EMBL" id="SKCS01000063">
    <property type="protein sequence ID" value="TNN18890.1"/>
    <property type="molecule type" value="Genomic_DNA"/>
</dbReference>
<proteinExistence type="predicted"/>
<feature type="transmembrane region" description="Helical" evidence="1">
    <location>
        <begin position="86"/>
        <end position="108"/>
    </location>
</feature>
<accession>A0A4Z2DRU4</accession>
<protein>
    <submittedName>
        <fullName evidence="2">Protein TRC8</fullName>
    </submittedName>
</protein>
<feature type="non-terminal residue" evidence="2">
    <location>
        <position position="1"/>
    </location>
</feature>
<sequence length="143" mass="15320">STLSLLRTRLFVGLFVHGSETWLSVCGAAAFFGVLATVFVSILVFILDPSGDGTARLAMVVADAPADPHAWNVIDDPALALDQNDVIAVELLASTGWNCAVVFLFLAFQSDMPNSSTSLSCIVLYVWNHGTSYRMHPSNSSIN</sequence>
<keyword evidence="1" id="KW-0812">Transmembrane</keyword>
<comment type="caution">
    <text evidence="2">The sequence shown here is derived from an EMBL/GenBank/DDBJ whole genome shotgun (WGS) entry which is preliminary data.</text>
</comment>
<evidence type="ECO:0000256" key="1">
    <source>
        <dbReference type="SAM" id="Phobius"/>
    </source>
</evidence>
<dbReference type="Proteomes" id="UP000311919">
    <property type="component" value="Unassembled WGS sequence"/>
</dbReference>
<dbReference type="AlphaFoldDB" id="A0A4Z2DRU4"/>
<reference evidence="2 3" key="1">
    <citation type="submission" date="2019-03" db="EMBL/GenBank/DDBJ databases">
        <title>An improved genome assembly of the fluke Schistosoma japonicum.</title>
        <authorList>
            <person name="Hu W."/>
            <person name="Luo F."/>
            <person name="Yin M."/>
            <person name="Mo X."/>
            <person name="Sun C."/>
            <person name="Wu Q."/>
            <person name="Zhu B."/>
            <person name="Xiang M."/>
            <person name="Wang J."/>
            <person name="Wang Y."/>
            <person name="Zhang T."/>
            <person name="Xu B."/>
            <person name="Zheng H."/>
            <person name="Feng Z."/>
        </authorList>
    </citation>
    <scope>NUCLEOTIDE SEQUENCE [LARGE SCALE GENOMIC DNA]</scope>
    <source>
        <strain evidence="2">HuSjv2</strain>
        <tissue evidence="2">Worms</tissue>
    </source>
</reference>
<organism evidence="2 3">
    <name type="scientific">Schistosoma japonicum</name>
    <name type="common">Blood fluke</name>
    <dbReference type="NCBI Taxonomy" id="6182"/>
    <lineage>
        <taxon>Eukaryota</taxon>
        <taxon>Metazoa</taxon>
        <taxon>Spiralia</taxon>
        <taxon>Lophotrochozoa</taxon>
        <taxon>Platyhelminthes</taxon>
        <taxon>Trematoda</taxon>
        <taxon>Digenea</taxon>
        <taxon>Strigeidida</taxon>
        <taxon>Schistosomatoidea</taxon>
        <taxon>Schistosomatidae</taxon>
        <taxon>Schistosoma</taxon>
    </lineage>
</organism>
<gene>
    <name evidence="2" type="ORF">EWB00_009769</name>
</gene>
<evidence type="ECO:0000313" key="2">
    <source>
        <dbReference type="EMBL" id="TNN18890.1"/>
    </source>
</evidence>
<evidence type="ECO:0000313" key="3">
    <source>
        <dbReference type="Proteomes" id="UP000311919"/>
    </source>
</evidence>
<dbReference type="STRING" id="6182.A0A4Z2DRU4"/>
<name>A0A4Z2DRU4_SCHJA</name>
<dbReference type="OrthoDB" id="4348522at2759"/>
<keyword evidence="3" id="KW-1185">Reference proteome</keyword>
<keyword evidence="1" id="KW-0472">Membrane</keyword>
<feature type="transmembrane region" description="Helical" evidence="1">
    <location>
        <begin position="21"/>
        <end position="47"/>
    </location>
</feature>